<sequence length="48" mass="5259">MLLTRGSAIREHPNVVFLSFLDNSLSDEFTPPSPPSPPLRCPPVKLQG</sequence>
<feature type="region of interest" description="Disordered" evidence="1">
    <location>
        <begin position="27"/>
        <end position="48"/>
    </location>
</feature>
<evidence type="ECO:0000256" key="1">
    <source>
        <dbReference type="SAM" id="MobiDB-lite"/>
    </source>
</evidence>
<organism evidence="2 3">
    <name type="scientific">Crocosphaera watsonii WH 0402</name>
    <dbReference type="NCBI Taxonomy" id="1284629"/>
    <lineage>
        <taxon>Bacteria</taxon>
        <taxon>Bacillati</taxon>
        <taxon>Cyanobacteriota</taxon>
        <taxon>Cyanophyceae</taxon>
        <taxon>Oscillatoriophycideae</taxon>
        <taxon>Chroococcales</taxon>
        <taxon>Aphanothecaceae</taxon>
        <taxon>Crocosphaera</taxon>
    </lineage>
</organism>
<reference evidence="2 3" key="2">
    <citation type="submission" date="2013-09" db="EMBL/GenBank/DDBJ databases">
        <title>Whole genome comparison of six Crocosphaera watsonii strains with differing phenotypes.</title>
        <authorList>
            <person name="Bench S.R."/>
            <person name="Heller P."/>
            <person name="Frank I."/>
            <person name="Arciniega M."/>
            <person name="Shilova I.N."/>
            <person name="Zehr J.P."/>
        </authorList>
    </citation>
    <scope>NUCLEOTIDE SEQUENCE [LARGE SCALE GENOMIC DNA]</scope>
    <source>
        <strain evidence="2 3">WH 0402</strain>
    </source>
</reference>
<name>T2JRT7_CROWT</name>
<protein>
    <submittedName>
        <fullName evidence="2">Uncharacterized protein</fullName>
    </submittedName>
</protein>
<gene>
    <name evidence="2" type="ORF">CWATWH0402_3091</name>
</gene>
<evidence type="ECO:0000313" key="3">
    <source>
        <dbReference type="Proteomes" id="UP000018130"/>
    </source>
</evidence>
<reference evidence="2 3" key="1">
    <citation type="submission" date="2013-01" db="EMBL/GenBank/DDBJ databases">
        <authorList>
            <person name="Bench S."/>
        </authorList>
    </citation>
    <scope>NUCLEOTIDE SEQUENCE [LARGE SCALE GENOMIC DNA]</scope>
    <source>
        <strain evidence="2 3">WH 0402</strain>
    </source>
</reference>
<feature type="compositionally biased region" description="Pro residues" evidence="1">
    <location>
        <begin position="31"/>
        <end position="41"/>
    </location>
</feature>
<dbReference type="Proteomes" id="UP000018130">
    <property type="component" value="Unassembled WGS sequence"/>
</dbReference>
<evidence type="ECO:0000313" key="2">
    <source>
        <dbReference type="EMBL" id="CCQ67282.1"/>
    </source>
</evidence>
<dbReference type="EMBL" id="CAQN01000573">
    <property type="protein sequence ID" value="CCQ67282.1"/>
    <property type="molecule type" value="Genomic_DNA"/>
</dbReference>
<dbReference type="AlphaFoldDB" id="T2JRT7"/>
<comment type="caution">
    <text evidence="2">The sequence shown here is derived from an EMBL/GenBank/DDBJ whole genome shotgun (WGS) entry which is preliminary data.</text>
</comment>
<proteinExistence type="predicted"/>
<accession>T2JRT7</accession>